<keyword evidence="4" id="KW-0862">Zinc</keyword>
<dbReference type="InterPro" id="IPR025829">
    <property type="entry name" value="Zn_knuckle_CX2CX3GHX4C"/>
</dbReference>
<evidence type="ECO:0000256" key="3">
    <source>
        <dbReference type="ARBA" id="ARBA00022771"/>
    </source>
</evidence>
<dbReference type="GO" id="GO:0016567">
    <property type="term" value="P:protein ubiquitination"/>
    <property type="evidence" value="ECO:0000318"/>
    <property type="project" value="GO_Central"/>
</dbReference>
<dbReference type="Gramene" id="Pp3c1_38750V3.3">
    <property type="protein sequence ID" value="Pp3c1_38750V3.3"/>
    <property type="gene ID" value="Pp3c1_38750"/>
</dbReference>
<keyword evidence="2" id="KW-0479">Metal-binding</keyword>
<dbReference type="PROSITE" id="PS50158">
    <property type="entry name" value="ZF_CCHC"/>
    <property type="match status" value="2"/>
</dbReference>
<evidence type="ECO:0000256" key="1">
    <source>
        <dbReference type="ARBA" id="ARBA00004123"/>
    </source>
</evidence>
<feature type="compositionally biased region" description="Basic and acidic residues" evidence="7">
    <location>
        <begin position="804"/>
        <end position="872"/>
    </location>
</feature>
<feature type="compositionally biased region" description="Basic residues" evidence="7">
    <location>
        <begin position="1038"/>
        <end position="1052"/>
    </location>
</feature>
<evidence type="ECO:0000259" key="8">
    <source>
        <dbReference type="PROSITE" id="PS50089"/>
    </source>
</evidence>
<feature type="compositionally biased region" description="Basic and acidic residues" evidence="7">
    <location>
        <begin position="978"/>
        <end position="1000"/>
    </location>
</feature>
<dbReference type="GO" id="GO:0006511">
    <property type="term" value="P:ubiquitin-dependent protein catabolic process"/>
    <property type="evidence" value="ECO:0000318"/>
    <property type="project" value="GO_Central"/>
</dbReference>
<dbReference type="Gene3D" id="3.10.20.90">
    <property type="entry name" value="Phosphatidylinositol 3-kinase Catalytic Subunit, Chain A, domain 1"/>
    <property type="match status" value="1"/>
</dbReference>
<dbReference type="CDD" id="cd16620">
    <property type="entry name" value="vRING-HC-C4C4_RBBP6"/>
    <property type="match status" value="1"/>
</dbReference>
<accession>A0A7I4BZ31</accession>
<dbReference type="RefSeq" id="XP_024377078.1">
    <property type="nucleotide sequence ID" value="XM_024521310.2"/>
</dbReference>
<dbReference type="OMA" id="LSHDRWQ"/>
<feature type="region of interest" description="Disordered" evidence="7">
    <location>
        <begin position="508"/>
        <end position="538"/>
    </location>
</feature>
<dbReference type="Pfam" id="PF13923">
    <property type="entry name" value="zf-C3HC4_2"/>
    <property type="match status" value="1"/>
</dbReference>
<proteinExistence type="predicted"/>
<evidence type="ECO:0000256" key="4">
    <source>
        <dbReference type="ARBA" id="ARBA00022833"/>
    </source>
</evidence>
<dbReference type="InterPro" id="IPR014891">
    <property type="entry name" value="DWNN_domain"/>
</dbReference>
<protein>
    <submittedName>
        <fullName evidence="11">Uncharacterized protein</fullName>
    </submittedName>
</protein>
<dbReference type="Gene3D" id="3.30.40.10">
    <property type="entry name" value="Zinc/RING finger domain, C3HC4 (zinc finger)"/>
    <property type="match status" value="1"/>
</dbReference>
<reference evidence="11" key="3">
    <citation type="submission" date="2020-12" db="UniProtKB">
        <authorList>
            <consortium name="EnsemblPlants"/>
        </authorList>
    </citation>
    <scope>IDENTIFICATION</scope>
</reference>
<feature type="compositionally biased region" description="Basic and acidic residues" evidence="7">
    <location>
        <begin position="462"/>
        <end position="473"/>
    </location>
</feature>
<evidence type="ECO:0000256" key="6">
    <source>
        <dbReference type="PROSITE-ProRule" id="PRU00047"/>
    </source>
</evidence>
<dbReference type="GO" id="GO:0008270">
    <property type="term" value="F:zinc ion binding"/>
    <property type="evidence" value="ECO:0007669"/>
    <property type="project" value="UniProtKB-KW"/>
</dbReference>
<dbReference type="InterPro" id="IPR001878">
    <property type="entry name" value="Znf_CCHC"/>
</dbReference>
<comment type="subcellular location">
    <subcellularLocation>
        <location evidence="1">Nucleus</location>
    </subcellularLocation>
</comment>
<dbReference type="GO" id="GO:0061630">
    <property type="term" value="F:ubiquitin protein ligase activity"/>
    <property type="evidence" value="ECO:0000318"/>
    <property type="project" value="GO_Central"/>
</dbReference>
<dbReference type="Gramene" id="Pp3c1_38750V3.2">
    <property type="protein sequence ID" value="Pp3c1_38750V3.2"/>
    <property type="gene ID" value="Pp3c1_38750"/>
</dbReference>
<keyword evidence="12" id="KW-1185">Reference proteome</keyword>
<dbReference type="InterPro" id="IPR033489">
    <property type="entry name" value="RBBP6"/>
</dbReference>
<dbReference type="Gene3D" id="4.10.60.10">
    <property type="entry name" value="Zinc finger, CCHC-type"/>
    <property type="match status" value="1"/>
</dbReference>
<feature type="compositionally biased region" description="Basic and acidic residues" evidence="7">
    <location>
        <begin position="881"/>
        <end position="896"/>
    </location>
</feature>
<feature type="region of interest" description="Disordered" evidence="7">
    <location>
        <begin position="401"/>
        <end position="473"/>
    </location>
</feature>
<sequence length="1052" mass="117680">MAIHFKFRSAVEYDSIDIDGPFISIGSLKEKIVEHKNLGRATDFDLLITNAQTAEEYSDESFLLPKNTSVIIKRVPASRSKPVLRVEEQPKIHGSVADSMVGDYGRGTESTSQATALSNVGMDSLDDFGVDLYAIPEPVVSKADLDENTRIAAMVNTTATEWQRQTHEGLGGGRGSGRGGYGRGSAARGGGGRAFGRATPPQGYVCHRCGQPGHFIQHCPTNGDPTYDMRKMKPPVGIPKTRLKADQEGSYILPDGSVAVMQPDESVFAKEADALLAIRPIYSEPPPELKCPLCGTIFKDAVMIPCCQYSFCDKCIRDELIAKGKCPQCESTKFKNDDLLPNINLRQAIDRFLEAQMTTSGASDSFYKQHQLPDVDSGPRKVAAPAGSRLQIELRKPVISTGAPVQAPPSKEVVVEDAVESSKDKKEKTEQVEGSAVLTLGDEDSGGAIEGPPSKEYAAETSGKEEAGVSLKEEERQGFVNDEGEAGMISKNIEPLFVKETDGVAVESEVSKGKKKKKRSRPVQADGAADNIGGGKVRKGTQGERVCYLCGSPDHFARDCIDHGGPGPGPYGGPHPAMFGPGGMPPMGVPPYGGAYNMEWHGPPMPPHGGPFGYGEGMHGPGPGMMPFDRPMMPGPGYGAPPFGMPPMYPGIPHHGYMRGPGMMGMMDRPPLSREEFLEVQERQRQERHRQHRMMEHSEREWSPEALFPRDRERERDGNVRHQSPELESRRLKETRERRPDHYDHVRKHDVERESGDEFSDDTEYRKTKSGRIERRKAPDRVVVENRHSRKSHLSNDDDVTSLDELKTRRPVRRGDRDEKLPERDMRRERESSRQHREFVDYSSEHDGPVVPERHDREGSRSLKSRRMESSSKRINVSGESRYRSSKREMPEDSGHSDLPPEPQDLRLKLGRKREKERQERRHHVYDDAETEEIIKGEALEKPRLKRHHSRSKSKGEEPVEYDSEDSRRKQKRKHRKHYDDSIEDRPRDIREKDVDEPVASRKLKSKGGSNPSSNSIEGTRWQLVDSAGEIDEGHNSHSYHTKRKSQRSYRS</sequence>
<evidence type="ECO:0000313" key="12">
    <source>
        <dbReference type="Proteomes" id="UP000006727"/>
    </source>
</evidence>
<gene>
    <name evidence="11" type="primary">LOC112283008</name>
</gene>
<reference evidence="11 12" key="1">
    <citation type="journal article" date="2008" name="Science">
        <title>The Physcomitrella genome reveals evolutionary insights into the conquest of land by plants.</title>
        <authorList>
            <person name="Rensing S."/>
            <person name="Lang D."/>
            <person name="Zimmer A."/>
            <person name="Terry A."/>
            <person name="Salamov A."/>
            <person name="Shapiro H."/>
            <person name="Nishiyama T."/>
            <person name="Perroud P.-F."/>
            <person name="Lindquist E."/>
            <person name="Kamisugi Y."/>
            <person name="Tanahashi T."/>
            <person name="Sakakibara K."/>
            <person name="Fujita T."/>
            <person name="Oishi K."/>
            <person name="Shin-I T."/>
            <person name="Kuroki Y."/>
            <person name="Toyoda A."/>
            <person name="Suzuki Y."/>
            <person name="Hashimoto A."/>
            <person name="Yamaguchi K."/>
            <person name="Sugano A."/>
            <person name="Kohara Y."/>
            <person name="Fujiyama A."/>
            <person name="Anterola A."/>
            <person name="Aoki S."/>
            <person name="Ashton N."/>
            <person name="Barbazuk W.B."/>
            <person name="Barker E."/>
            <person name="Bennetzen J."/>
            <person name="Bezanilla M."/>
            <person name="Blankenship R."/>
            <person name="Cho S.H."/>
            <person name="Dutcher S."/>
            <person name="Estelle M."/>
            <person name="Fawcett J.A."/>
            <person name="Gundlach H."/>
            <person name="Hanada K."/>
            <person name="Heyl A."/>
            <person name="Hicks K.A."/>
            <person name="Hugh J."/>
            <person name="Lohr M."/>
            <person name="Mayer K."/>
            <person name="Melkozernov A."/>
            <person name="Murata T."/>
            <person name="Nelson D."/>
            <person name="Pils B."/>
            <person name="Prigge M."/>
            <person name="Reiss B."/>
            <person name="Renner T."/>
            <person name="Rombauts S."/>
            <person name="Rushton P."/>
            <person name="Sanderfoot A."/>
            <person name="Schween G."/>
            <person name="Shiu S.-H."/>
            <person name="Stueber K."/>
            <person name="Theodoulou F.L."/>
            <person name="Tu H."/>
            <person name="Van de Peer Y."/>
            <person name="Verrier P.J."/>
            <person name="Waters E."/>
            <person name="Wood A."/>
            <person name="Yang L."/>
            <person name="Cove D."/>
            <person name="Cuming A."/>
            <person name="Hasebe M."/>
            <person name="Lucas S."/>
            <person name="Mishler D.B."/>
            <person name="Reski R."/>
            <person name="Grigoriev I."/>
            <person name="Quatrano R.S."/>
            <person name="Boore J.L."/>
        </authorList>
    </citation>
    <scope>NUCLEOTIDE SEQUENCE [LARGE SCALE GENOMIC DNA]</scope>
    <source>
        <strain evidence="11 12">cv. Gransden 2004</strain>
    </source>
</reference>
<feature type="compositionally biased region" description="Gly residues" evidence="7">
    <location>
        <begin position="169"/>
        <end position="194"/>
    </location>
</feature>
<feature type="compositionally biased region" description="Basic residues" evidence="7">
    <location>
        <begin position="944"/>
        <end position="953"/>
    </location>
</feature>
<dbReference type="GeneID" id="112283008"/>
<evidence type="ECO:0000256" key="2">
    <source>
        <dbReference type="ARBA" id="ARBA00022723"/>
    </source>
</evidence>
<feature type="compositionally biased region" description="Basic and acidic residues" evidence="7">
    <location>
        <begin position="693"/>
        <end position="756"/>
    </location>
</feature>
<dbReference type="InterPro" id="IPR036875">
    <property type="entry name" value="Znf_CCHC_sf"/>
</dbReference>
<dbReference type="SUPFAM" id="SSF57850">
    <property type="entry name" value="RING/U-box"/>
    <property type="match status" value="1"/>
</dbReference>
<evidence type="ECO:0000256" key="7">
    <source>
        <dbReference type="SAM" id="MobiDB-lite"/>
    </source>
</evidence>
<dbReference type="Pfam" id="PF13696">
    <property type="entry name" value="zf-CCHC_2"/>
    <property type="match status" value="1"/>
</dbReference>
<dbReference type="PROSITE" id="PS50089">
    <property type="entry name" value="ZF_RING_2"/>
    <property type="match status" value="1"/>
</dbReference>
<evidence type="ECO:0000259" key="10">
    <source>
        <dbReference type="PROSITE" id="PS51282"/>
    </source>
</evidence>
<feature type="compositionally biased region" description="Basic and acidic residues" evidence="7">
    <location>
        <begin position="904"/>
        <end position="920"/>
    </location>
</feature>
<dbReference type="EMBL" id="ABEU02000001">
    <property type="status" value="NOT_ANNOTATED_CDS"/>
    <property type="molecule type" value="Genomic_DNA"/>
</dbReference>
<organism evidence="11 12">
    <name type="scientific">Physcomitrium patens</name>
    <name type="common">Spreading-leaved earth moss</name>
    <name type="synonym">Physcomitrella patens</name>
    <dbReference type="NCBI Taxonomy" id="3218"/>
    <lineage>
        <taxon>Eukaryota</taxon>
        <taxon>Viridiplantae</taxon>
        <taxon>Streptophyta</taxon>
        <taxon>Embryophyta</taxon>
        <taxon>Bryophyta</taxon>
        <taxon>Bryophytina</taxon>
        <taxon>Bryopsida</taxon>
        <taxon>Funariidae</taxon>
        <taxon>Funariales</taxon>
        <taxon>Funariaceae</taxon>
        <taxon>Physcomitrium</taxon>
    </lineage>
</organism>
<dbReference type="PANTHER" id="PTHR15439">
    <property type="entry name" value="RETINOBLASTOMA-BINDING PROTEIN 6"/>
    <property type="match status" value="1"/>
</dbReference>
<feature type="region of interest" description="Disordered" evidence="7">
    <location>
        <begin position="680"/>
        <end position="1052"/>
    </location>
</feature>
<feature type="compositionally biased region" description="Basic and acidic residues" evidence="7">
    <location>
        <begin position="763"/>
        <end position="787"/>
    </location>
</feature>
<dbReference type="AlphaFoldDB" id="A0A7I4BZ31"/>
<evidence type="ECO:0000256" key="5">
    <source>
        <dbReference type="ARBA" id="ARBA00023242"/>
    </source>
</evidence>
<dbReference type="GO" id="GO:0003676">
    <property type="term" value="F:nucleic acid binding"/>
    <property type="evidence" value="ECO:0007669"/>
    <property type="project" value="InterPro"/>
</dbReference>
<dbReference type="SMART" id="SM01180">
    <property type="entry name" value="DWNN"/>
    <property type="match status" value="1"/>
</dbReference>
<dbReference type="PROSITE" id="PS51282">
    <property type="entry name" value="DWNN"/>
    <property type="match status" value="1"/>
</dbReference>
<dbReference type="InterPro" id="IPR001841">
    <property type="entry name" value="Znf_RING"/>
</dbReference>
<keyword evidence="3 6" id="KW-0863">Zinc-finger</keyword>
<dbReference type="SUPFAM" id="SSF57756">
    <property type="entry name" value="Retrovirus zinc finger-like domains"/>
    <property type="match status" value="1"/>
</dbReference>
<dbReference type="EnsemblPlants" id="Pp3c1_38750V3.2">
    <property type="protein sequence ID" value="Pp3c1_38750V3.2"/>
    <property type="gene ID" value="Pp3c1_38750"/>
</dbReference>
<dbReference type="PANTHER" id="PTHR15439:SF27">
    <property type="match status" value="1"/>
</dbReference>
<dbReference type="GO" id="GO:0006397">
    <property type="term" value="P:mRNA processing"/>
    <property type="evidence" value="ECO:0007669"/>
    <property type="project" value="InterPro"/>
</dbReference>
<feature type="compositionally biased region" description="Low complexity" evidence="7">
    <location>
        <begin position="1007"/>
        <end position="1016"/>
    </location>
</feature>
<feature type="domain" description="RING-type" evidence="8">
    <location>
        <begin position="291"/>
        <end position="330"/>
    </location>
</feature>
<feature type="compositionally biased region" description="Basic and acidic residues" evidence="7">
    <location>
        <begin position="420"/>
        <end position="431"/>
    </location>
</feature>
<dbReference type="EnsemblPlants" id="Pp3c1_38750V3.3">
    <property type="protein sequence ID" value="Pp3c1_38750V3.3"/>
    <property type="gene ID" value="Pp3c1_38750"/>
</dbReference>
<feature type="domain" description="DWNN" evidence="10">
    <location>
        <begin position="3"/>
        <end position="76"/>
    </location>
</feature>
<dbReference type="SMART" id="SM00343">
    <property type="entry name" value="ZnF_C2HC"/>
    <property type="match status" value="2"/>
</dbReference>
<dbReference type="GO" id="GO:0005634">
    <property type="term" value="C:nucleus"/>
    <property type="evidence" value="ECO:0000318"/>
    <property type="project" value="GO_Central"/>
</dbReference>
<reference evidence="11 12" key="2">
    <citation type="journal article" date="2018" name="Plant J.">
        <title>The Physcomitrella patens chromosome-scale assembly reveals moss genome structure and evolution.</title>
        <authorList>
            <person name="Lang D."/>
            <person name="Ullrich K.K."/>
            <person name="Murat F."/>
            <person name="Fuchs J."/>
            <person name="Jenkins J."/>
            <person name="Haas F.B."/>
            <person name="Piednoel M."/>
            <person name="Gundlach H."/>
            <person name="Van Bel M."/>
            <person name="Meyberg R."/>
            <person name="Vives C."/>
            <person name="Morata J."/>
            <person name="Symeonidi A."/>
            <person name="Hiss M."/>
            <person name="Muchero W."/>
            <person name="Kamisugi Y."/>
            <person name="Saleh O."/>
            <person name="Blanc G."/>
            <person name="Decker E.L."/>
            <person name="van Gessel N."/>
            <person name="Grimwood J."/>
            <person name="Hayes R.D."/>
            <person name="Graham S.W."/>
            <person name="Gunter L.E."/>
            <person name="McDaniel S.F."/>
            <person name="Hoernstein S.N.W."/>
            <person name="Larsson A."/>
            <person name="Li F.W."/>
            <person name="Perroud P.F."/>
            <person name="Phillips J."/>
            <person name="Ranjan P."/>
            <person name="Rokshar D.S."/>
            <person name="Rothfels C.J."/>
            <person name="Schneider L."/>
            <person name="Shu S."/>
            <person name="Stevenson D.W."/>
            <person name="Thummler F."/>
            <person name="Tillich M."/>
            <person name="Villarreal Aguilar J.C."/>
            <person name="Widiez T."/>
            <person name="Wong G.K."/>
            <person name="Wymore A."/>
            <person name="Zhang Y."/>
            <person name="Zimmer A.D."/>
            <person name="Quatrano R.S."/>
            <person name="Mayer K.F.X."/>
            <person name="Goodstein D."/>
            <person name="Casacuberta J.M."/>
            <person name="Vandepoele K."/>
            <person name="Reski R."/>
            <person name="Cuming A.C."/>
            <person name="Tuskan G.A."/>
            <person name="Maumus F."/>
            <person name="Salse J."/>
            <person name="Schmutz J."/>
            <person name="Rensing S.A."/>
        </authorList>
    </citation>
    <scope>NUCLEOTIDE SEQUENCE [LARGE SCALE GENOMIC DNA]</scope>
    <source>
        <strain evidence="11 12">cv. Gransden 2004</strain>
    </source>
</reference>
<dbReference type="Proteomes" id="UP000006727">
    <property type="component" value="Chromosome 1"/>
</dbReference>
<feature type="region of interest" description="Disordered" evidence="7">
    <location>
        <begin position="166"/>
        <end position="194"/>
    </location>
</feature>
<dbReference type="Pfam" id="PF00098">
    <property type="entry name" value="zf-CCHC"/>
    <property type="match status" value="1"/>
</dbReference>
<feature type="domain" description="CCHC-type" evidence="9">
    <location>
        <begin position="547"/>
        <end position="560"/>
    </location>
</feature>
<evidence type="ECO:0000313" key="11">
    <source>
        <dbReference type="EnsemblPlants" id="Pp3c1_38750V3.2"/>
    </source>
</evidence>
<feature type="domain" description="CCHC-type" evidence="9">
    <location>
        <begin position="206"/>
        <end position="220"/>
    </location>
</feature>
<keyword evidence="5" id="KW-0539">Nucleus</keyword>
<dbReference type="Pfam" id="PF08783">
    <property type="entry name" value="DWNN"/>
    <property type="match status" value="1"/>
</dbReference>
<feature type="compositionally biased region" description="Basic and acidic residues" evidence="7">
    <location>
        <begin position="933"/>
        <end position="943"/>
    </location>
</feature>
<evidence type="ECO:0000259" key="9">
    <source>
        <dbReference type="PROSITE" id="PS50158"/>
    </source>
</evidence>
<dbReference type="InterPro" id="IPR013083">
    <property type="entry name" value="Znf_RING/FYVE/PHD"/>
</dbReference>
<name>A0A7I4BZ31_PHYPA</name>